<evidence type="ECO:0000313" key="3">
    <source>
        <dbReference type="EMBL" id="VVU48782.1"/>
    </source>
</evidence>
<name>A0A6P2G4X3_9BURK</name>
<reference evidence="2 5" key="2">
    <citation type="submission" date="2021-02" db="EMBL/GenBank/DDBJ databases">
        <title>Draft genome of the type strains Burkholderia anthina DSM16086.</title>
        <authorList>
            <person name="Hertel R."/>
            <person name="Meissner J."/>
            <person name="Poehlein A."/>
            <person name="Daniel R."/>
            <person name="Commichau F.M."/>
        </authorList>
    </citation>
    <scope>NUCLEOTIDE SEQUENCE [LARGE SCALE GENOMIC DNA]</scope>
    <source>
        <strain evidence="2 5">DSM 16086</strain>
    </source>
</reference>
<protein>
    <recommendedName>
        <fullName evidence="1">Immunity protein 43 domain-containing protein</fullName>
    </recommendedName>
</protein>
<organism evidence="3 4">
    <name type="scientific">Burkholderia anthina</name>
    <dbReference type="NCBI Taxonomy" id="179879"/>
    <lineage>
        <taxon>Bacteria</taxon>
        <taxon>Pseudomonadati</taxon>
        <taxon>Pseudomonadota</taxon>
        <taxon>Betaproteobacteria</taxon>
        <taxon>Burkholderiales</taxon>
        <taxon>Burkholderiaceae</taxon>
        <taxon>Burkholderia</taxon>
        <taxon>Burkholderia cepacia complex</taxon>
    </lineage>
</organism>
<proteinExistence type="predicted"/>
<dbReference type="InterPro" id="IPR029079">
    <property type="entry name" value="Imm43"/>
</dbReference>
<keyword evidence="5" id="KW-1185">Reference proteome</keyword>
<dbReference type="EMBL" id="CABVLY010000004">
    <property type="protein sequence ID" value="VVU48782.1"/>
    <property type="molecule type" value="Genomic_DNA"/>
</dbReference>
<evidence type="ECO:0000259" key="1">
    <source>
        <dbReference type="Pfam" id="PF15570"/>
    </source>
</evidence>
<dbReference type="RefSeq" id="WP_174925632.1">
    <property type="nucleotide sequence ID" value="NZ_CABVLY010000004.1"/>
</dbReference>
<evidence type="ECO:0000313" key="4">
    <source>
        <dbReference type="Proteomes" id="UP000494201"/>
    </source>
</evidence>
<dbReference type="Proteomes" id="UP000755577">
    <property type="component" value="Unassembled WGS sequence"/>
</dbReference>
<dbReference type="AlphaFoldDB" id="A0A6P2G4X3"/>
<feature type="domain" description="Immunity protein 43" evidence="1">
    <location>
        <begin position="58"/>
        <end position="198"/>
    </location>
</feature>
<evidence type="ECO:0000313" key="2">
    <source>
        <dbReference type="EMBL" id="MBM2766410.1"/>
    </source>
</evidence>
<accession>A0A6P2G4X3</accession>
<evidence type="ECO:0000313" key="5">
    <source>
        <dbReference type="Proteomes" id="UP000755577"/>
    </source>
</evidence>
<dbReference type="Pfam" id="PF15570">
    <property type="entry name" value="Imm43"/>
    <property type="match status" value="1"/>
</dbReference>
<sequence length="208" mass="24012">MNARFYVVKYRAGDAGCPPYLSGELNRDEWEWPMYVADPFGVDVKHEYVFTLSDPSISIDFDFYGAQTNYVSREFLTVCEKTGVRYRAIPINIVANKRSAGKKIYSIFFPADHESLLDRQKSDYSEDRDLETKEVSENKLFPGIPMYSWIKKFIPCDDCSGNLFRCEETMELVCSQAFKAEVERCALKGIDFLPIDENYSYDPWGEAP</sequence>
<dbReference type="GeneID" id="56499514"/>
<reference evidence="3 4" key="1">
    <citation type="submission" date="2019-09" db="EMBL/GenBank/DDBJ databases">
        <authorList>
            <person name="Depoorter E."/>
        </authorList>
    </citation>
    <scope>NUCLEOTIDE SEQUENCE [LARGE SCALE GENOMIC DNA]</scope>
    <source>
        <strain evidence="3">LMG 20980</strain>
    </source>
</reference>
<gene>
    <name evidence="3" type="ORF">BAN20980_01481</name>
    <name evidence="2" type="ORF">JQK92_08230</name>
</gene>
<dbReference type="EMBL" id="JAFCIQ010000004">
    <property type="protein sequence ID" value="MBM2766410.1"/>
    <property type="molecule type" value="Genomic_DNA"/>
</dbReference>
<dbReference type="Proteomes" id="UP000494201">
    <property type="component" value="Unassembled WGS sequence"/>
</dbReference>